<evidence type="ECO:0000313" key="1">
    <source>
        <dbReference type="EMBL" id="GAF71372.1"/>
    </source>
</evidence>
<sequence>MRNLVIFVIVIFCLILVNESLSNKISHANEVNIPVIDQDIPTNIETATFAMG</sequence>
<dbReference type="AlphaFoldDB" id="X0S610"/>
<protein>
    <submittedName>
        <fullName evidence="1">Uncharacterized protein</fullName>
    </submittedName>
</protein>
<dbReference type="EMBL" id="BARS01000075">
    <property type="protein sequence ID" value="GAF71372.1"/>
    <property type="molecule type" value="Genomic_DNA"/>
</dbReference>
<comment type="caution">
    <text evidence="1">The sequence shown here is derived from an EMBL/GenBank/DDBJ whole genome shotgun (WGS) entry which is preliminary data.</text>
</comment>
<name>X0S610_9ZZZZ</name>
<reference evidence="1" key="1">
    <citation type="journal article" date="2014" name="Front. Microbiol.">
        <title>High frequency of phylogenetically diverse reductive dehalogenase-homologous genes in deep subseafloor sedimentary metagenomes.</title>
        <authorList>
            <person name="Kawai M."/>
            <person name="Futagami T."/>
            <person name="Toyoda A."/>
            <person name="Takaki Y."/>
            <person name="Nishi S."/>
            <person name="Hori S."/>
            <person name="Arai W."/>
            <person name="Tsubouchi T."/>
            <person name="Morono Y."/>
            <person name="Uchiyama I."/>
            <person name="Ito T."/>
            <person name="Fujiyama A."/>
            <person name="Inagaki F."/>
            <person name="Takami H."/>
        </authorList>
    </citation>
    <scope>NUCLEOTIDE SEQUENCE</scope>
    <source>
        <strain evidence="1">Expedition CK06-06</strain>
    </source>
</reference>
<organism evidence="1">
    <name type="scientific">marine sediment metagenome</name>
    <dbReference type="NCBI Taxonomy" id="412755"/>
    <lineage>
        <taxon>unclassified sequences</taxon>
        <taxon>metagenomes</taxon>
        <taxon>ecological metagenomes</taxon>
    </lineage>
</organism>
<accession>X0S610</accession>
<proteinExistence type="predicted"/>
<gene>
    <name evidence="1" type="ORF">S01H1_00232</name>
</gene>